<dbReference type="InterPro" id="IPR016130">
    <property type="entry name" value="Tyr_Pase_AS"/>
</dbReference>
<dbReference type="SMART" id="SM00194">
    <property type="entry name" value="PTPc"/>
    <property type="match status" value="1"/>
</dbReference>
<dbReference type="PROSITE" id="PS00383">
    <property type="entry name" value="TYR_PHOSPHATASE_1"/>
    <property type="match status" value="1"/>
</dbReference>
<feature type="transmembrane region" description="Helical" evidence="4">
    <location>
        <begin position="329"/>
        <end position="354"/>
    </location>
</feature>
<evidence type="ECO:0000313" key="8">
    <source>
        <dbReference type="RefSeq" id="XP_019614487.1"/>
    </source>
</evidence>
<feature type="compositionally biased region" description="Basic and acidic residues" evidence="3">
    <location>
        <begin position="36"/>
        <end position="49"/>
    </location>
</feature>
<feature type="domain" description="Tyrosine-protein phosphatase" evidence="5">
    <location>
        <begin position="434"/>
        <end position="704"/>
    </location>
</feature>
<reference evidence="8" key="1">
    <citation type="submission" date="2025-08" db="UniProtKB">
        <authorList>
            <consortium name="RefSeq"/>
        </authorList>
    </citation>
    <scope>IDENTIFICATION</scope>
    <source>
        <tissue evidence="8">Gonad</tissue>
    </source>
</reference>
<dbReference type="InterPro" id="IPR050348">
    <property type="entry name" value="Protein-Tyr_Phosphatase"/>
</dbReference>
<feature type="compositionally biased region" description="Basic and acidic residues" evidence="3">
    <location>
        <begin position="147"/>
        <end position="160"/>
    </location>
</feature>
<dbReference type="OrthoDB" id="9993594at2759"/>
<feature type="compositionally biased region" description="Low complexity" evidence="3">
    <location>
        <begin position="81"/>
        <end position="92"/>
    </location>
</feature>
<proteinExistence type="predicted"/>
<feature type="region of interest" description="Disordered" evidence="3">
    <location>
        <begin position="27"/>
        <end position="295"/>
    </location>
</feature>
<organism evidence="7 8">
    <name type="scientific">Branchiostoma belcheri</name>
    <name type="common">Amphioxus</name>
    <dbReference type="NCBI Taxonomy" id="7741"/>
    <lineage>
        <taxon>Eukaryota</taxon>
        <taxon>Metazoa</taxon>
        <taxon>Chordata</taxon>
        <taxon>Cephalochordata</taxon>
        <taxon>Leptocardii</taxon>
        <taxon>Amphioxiformes</taxon>
        <taxon>Branchiostomatidae</taxon>
        <taxon>Branchiostoma</taxon>
    </lineage>
</organism>
<feature type="compositionally biased region" description="Polar residues" evidence="3">
    <location>
        <begin position="225"/>
        <end position="257"/>
    </location>
</feature>
<feature type="domain" description="Tyrosine specific protein phosphatases" evidence="6">
    <location>
        <begin position="618"/>
        <end position="695"/>
    </location>
</feature>
<keyword evidence="7" id="KW-1185">Reference proteome</keyword>
<dbReference type="InterPro" id="IPR029021">
    <property type="entry name" value="Prot-tyrosine_phosphatase-like"/>
</dbReference>
<dbReference type="PROSITE" id="PS50055">
    <property type="entry name" value="TYR_PHOSPHATASE_PTP"/>
    <property type="match status" value="1"/>
</dbReference>
<evidence type="ECO:0000256" key="3">
    <source>
        <dbReference type="SAM" id="MobiDB-lite"/>
    </source>
</evidence>
<keyword evidence="4" id="KW-0812">Transmembrane</keyword>
<dbReference type="RefSeq" id="XP_019614487.1">
    <property type="nucleotide sequence ID" value="XM_019758928.1"/>
</dbReference>
<dbReference type="SMART" id="SM00404">
    <property type="entry name" value="PTPc_motif"/>
    <property type="match status" value="1"/>
</dbReference>
<evidence type="ECO:0000256" key="4">
    <source>
        <dbReference type="SAM" id="Phobius"/>
    </source>
</evidence>
<dbReference type="PRINTS" id="PR00700">
    <property type="entry name" value="PRTYPHPHTASE"/>
</dbReference>
<dbReference type="EC" id="3.1.3.48" evidence="1"/>
<dbReference type="InterPro" id="IPR000387">
    <property type="entry name" value="Tyr_Pase_dom"/>
</dbReference>
<dbReference type="InterPro" id="IPR003595">
    <property type="entry name" value="Tyr_Pase_cat"/>
</dbReference>
<keyword evidence="4" id="KW-1133">Transmembrane helix</keyword>
<evidence type="ECO:0000256" key="1">
    <source>
        <dbReference type="ARBA" id="ARBA00013064"/>
    </source>
</evidence>
<keyword evidence="2" id="KW-0904">Protein phosphatase</keyword>
<dbReference type="InterPro" id="IPR000242">
    <property type="entry name" value="PTP_cat"/>
</dbReference>
<dbReference type="GeneID" id="109462388"/>
<dbReference type="PROSITE" id="PS50056">
    <property type="entry name" value="TYR_PHOSPHATASE_2"/>
    <property type="match status" value="1"/>
</dbReference>
<evidence type="ECO:0000259" key="6">
    <source>
        <dbReference type="PROSITE" id="PS50056"/>
    </source>
</evidence>
<keyword evidence="2" id="KW-0378">Hydrolase</keyword>
<gene>
    <name evidence="8" type="primary">LOC109462388</name>
</gene>
<accession>A0A6P4Y6W3</accession>
<dbReference type="Gene3D" id="3.90.190.10">
    <property type="entry name" value="Protein tyrosine phosphatase superfamily"/>
    <property type="match status" value="1"/>
</dbReference>
<name>A0A6P4Y6W3_BRABE</name>
<dbReference type="Pfam" id="PF00102">
    <property type="entry name" value="Y_phosphatase"/>
    <property type="match status" value="1"/>
</dbReference>
<evidence type="ECO:0000259" key="5">
    <source>
        <dbReference type="PROSITE" id="PS50055"/>
    </source>
</evidence>
<evidence type="ECO:0000256" key="2">
    <source>
        <dbReference type="ARBA" id="ARBA00022912"/>
    </source>
</evidence>
<dbReference type="PANTHER" id="PTHR19134:SF553">
    <property type="entry name" value="TYROSINE-PROTEIN PHOSPHATASE 10D-RELATED"/>
    <property type="match status" value="1"/>
</dbReference>
<dbReference type="SUPFAM" id="SSF52799">
    <property type="entry name" value="(Phosphotyrosine protein) phosphatases II"/>
    <property type="match status" value="1"/>
</dbReference>
<feature type="compositionally biased region" description="Polar residues" evidence="3">
    <location>
        <begin position="275"/>
        <end position="294"/>
    </location>
</feature>
<dbReference type="Proteomes" id="UP000515135">
    <property type="component" value="Unplaced"/>
</dbReference>
<keyword evidence="4" id="KW-0472">Membrane</keyword>
<dbReference type="GO" id="GO:0004725">
    <property type="term" value="F:protein tyrosine phosphatase activity"/>
    <property type="evidence" value="ECO:0007669"/>
    <property type="project" value="UniProtKB-EC"/>
</dbReference>
<dbReference type="AlphaFoldDB" id="A0A6P4Y6W3"/>
<dbReference type="PANTHER" id="PTHR19134">
    <property type="entry name" value="RECEPTOR-TYPE TYROSINE-PROTEIN PHOSPHATASE"/>
    <property type="match status" value="1"/>
</dbReference>
<protein>
    <recommendedName>
        <fullName evidence="1">protein-tyrosine-phosphatase</fullName>
        <ecNumber evidence="1">3.1.3.48</ecNumber>
    </recommendedName>
</protein>
<evidence type="ECO:0000313" key="7">
    <source>
        <dbReference type="Proteomes" id="UP000515135"/>
    </source>
</evidence>
<dbReference type="KEGG" id="bbel:109462388"/>
<sequence length="733" mass="81015">MIHVSGAHDLLGAWAAVQSPLYALGRGHSRLSLNPRSREKVKDPSRQRNGEAGQPIGDSQTEGGQLINPGGGLQTEGPQLPSSSRGRWPPSSRHQEPEEQENNNNPGEAAGEGEDGNEPGQVTRPRTVPVPTESGREPTVRPPTEPAGEHGEPTAPHREPSQPPPTEPPETEGPFYPHVTERPILIPGTELPRTQHPNIGVETEEPPLIRPSEPAPTESHEARTTTHLQQVQTTSATRPTTHQPTSRVPTEPPTTSYIAVESSDRTPTVRPITEPSYQSPTAQVAPSSSRTTAPVPTLSHVSVVPTVKPEKPTEKLTSRPPLPTGSMSIGVTAAVTIAVIFCISLVLFIAIQVIRKQQNLAFKRQYYGNKSTPGLDTTDSFPLEYCSPEKSSTLSSEPSKSELAFVNEALERDGPCNLLSLSGIVKFYSNIRTIVEEFESLPMPMPKSSDIPPGTEDRNRYMNVLPVSQTRVPLLKRPGFPHSDYINANFVTGYKFQTRAYIATQAPLDQTCEDFWRMVWEQQAPAIIMLTDFEEQEVVGEEKKPKCAQYFPLEEGLHNTLVFGDYSVTTKKSCRRKGYRITTLQLKDLEFNLCREVTHYWMTSWPVFGVPRTTAHILHLLQDVRLTVRAREVLHSKPGPVVVHCSPGTGRTGVVMAIDIGMRWMDDTGAADVLNTVHNMRHERAGAIMTKQQYAFTYKALSRYAKKLMKLEQGCESSESESDEELDWVEGTA</sequence>